<evidence type="ECO:0000313" key="3">
    <source>
        <dbReference type="Proteomes" id="UP000234271"/>
    </source>
</evidence>
<dbReference type="EMBL" id="CP018889">
    <property type="protein sequence ID" value="AUI70504.1"/>
    <property type="molecule type" value="Genomic_DNA"/>
</dbReference>
<dbReference type="STRING" id="288004.AL038_03485"/>
<gene>
    <name evidence="2" type="ORF">BLE401_02540</name>
</gene>
<dbReference type="Proteomes" id="UP000234271">
    <property type="component" value="Chromosome"/>
</dbReference>
<reference evidence="3" key="1">
    <citation type="submission" date="2016-12" db="EMBL/GenBank/DDBJ databases">
        <title>Complete Genome Sequence of Beggiatoa leptomitiformis D-401.</title>
        <authorList>
            <person name="Fomenkov A."/>
            <person name="Vincze T."/>
            <person name="Grabovich M."/>
            <person name="Anton B.P."/>
            <person name="Dubinina G."/>
            <person name="Orlova M."/>
            <person name="Belousova E."/>
            <person name="Roberts R.J."/>
        </authorList>
    </citation>
    <scope>NUCLEOTIDE SEQUENCE [LARGE SCALE GENOMIC DNA]</scope>
    <source>
        <strain evidence="3">D-401</strain>
    </source>
</reference>
<protein>
    <submittedName>
        <fullName evidence="2">KTSC domain-containing protein</fullName>
    </submittedName>
</protein>
<evidence type="ECO:0000313" key="2">
    <source>
        <dbReference type="EMBL" id="AUI70504.1"/>
    </source>
</evidence>
<accession>A0A2N9YJ38</accession>
<sequence length="69" mass="7997">MHRQIISSSAILAISYDATTEILEVEFHDGTVYEYHKVSKGIYDDFMRASSKGTFFNDRIRDAYTNTRL</sequence>
<feature type="domain" description="KTSC" evidence="1">
    <location>
        <begin position="7"/>
        <end position="64"/>
    </location>
</feature>
<dbReference type="OrthoDB" id="8612029at2"/>
<dbReference type="InterPro" id="IPR025309">
    <property type="entry name" value="KTSC_dom"/>
</dbReference>
<dbReference type="Pfam" id="PF13619">
    <property type="entry name" value="KTSC"/>
    <property type="match status" value="1"/>
</dbReference>
<dbReference type="KEGG" id="blep:AL038_03485"/>
<name>A0A2N9YJ38_9GAMM</name>
<organism evidence="2 3">
    <name type="scientific">Beggiatoa leptomitoformis</name>
    <dbReference type="NCBI Taxonomy" id="288004"/>
    <lineage>
        <taxon>Bacteria</taxon>
        <taxon>Pseudomonadati</taxon>
        <taxon>Pseudomonadota</taxon>
        <taxon>Gammaproteobacteria</taxon>
        <taxon>Thiotrichales</taxon>
        <taxon>Thiotrichaceae</taxon>
        <taxon>Beggiatoa</taxon>
    </lineage>
</organism>
<keyword evidence="3" id="KW-1185">Reference proteome</keyword>
<evidence type="ECO:0000259" key="1">
    <source>
        <dbReference type="Pfam" id="PF13619"/>
    </source>
</evidence>
<dbReference type="AlphaFoldDB" id="A0A2N9YJ38"/>
<proteinExistence type="predicted"/>